<keyword evidence="3" id="KW-1185">Reference proteome</keyword>
<dbReference type="Proteomes" id="UP000094444">
    <property type="component" value="Unassembled WGS sequence"/>
</dbReference>
<organism evidence="2 3">
    <name type="scientific">Diaporthe helianthi</name>
    <dbReference type="NCBI Taxonomy" id="158607"/>
    <lineage>
        <taxon>Eukaryota</taxon>
        <taxon>Fungi</taxon>
        <taxon>Dikarya</taxon>
        <taxon>Ascomycota</taxon>
        <taxon>Pezizomycotina</taxon>
        <taxon>Sordariomycetes</taxon>
        <taxon>Sordariomycetidae</taxon>
        <taxon>Diaporthales</taxon>
        <taxon>Diaporthaceae</taxon>
        <taxon>Diaporthe</taxon>
    </lineage>
</organism>
<evidence type="ECO:0000313" key="2">
    <source>
        <dbReference type="EMBL" id="POS69637.1"/>
    </source>
</evidence>
<feature type="region of interest" description="Disordered" evidence="1">
    <location>
        <begin position="137"/>
        <end position="185"/>
    </location>
</feature>
<dbReference type="STRING" id="158607.A0A2P5HHB5"/>
<gene>
    <name evidence="2" type="ORF">DHEL01_v211970</name>
</gene>
<proteinExistence type="predicted"/>
<sequence>MPHLKSLTLELEATQDEVDTARTVVEWIGRVWRLPLNPKHPGHLGCDHLSAEGNAVRRESCRAWRSLWDKDCHSCYENMAKDVPSCARHADVRRKWELGLGPRVFTWEIKLTPRRCEGPGTSSELYYLEPSQLDLSEGYASDDSGLGSDGDEDVMAEDGHVKWSQPKTLKMREKRSEIRSMEELR</sequence>
<dbReference type="OrthoDB" id="288942at2759"/>
<dbReference type="InParanoid" id="A0A2P5HHB5"/>
<evidence type="ECO:0000256" key="1">
    <source>
        <dbReference type="SAM" id="MobiDB-lite"/>
    </source>
</evidence>
<name>A0A2P5HHB5_DIAHE</name>
<feature type="compositionally biased region" description="Basic and acidic residues" evidence="1">
    <location>
        <begin position="170"/>
        <end position="185"/>
    </location>
</feature>
<accession>A0A2P5HHB5</accession>
<dbReference type="AlphaFoldDB" id="A0A2P5HHB5"/>
<comment type="caution">
    <text evidence="2">The sequence shown here is derived from an EMBL/GenBank/DDBJ whole genome shotgun (WGS) entry which is preliminary data.</text>
</comment>
<evidence type="ECO:0000313" key="3">
    <source>
        <dbReference type="Proteomes" id="UP000094444"/>
    </source>
</evidence>
<protein>
    <submittedName>
        <fullName evidence="2">Uncharacterized protein</fullName>
    </submittedName>
</protein>
<dbReference type="EMBL" id="MAVT02002100">
    <property type="protein sequence ID" value="POS69637.1"/>
    <property type="molecule type" value="Genomic_DNA"/>
</dbReference>
<reference evidence="2" key="1">
    <citation type="submission" date="2017-09" db="EMBL/GenBank/DDBJ databases">
        <title>Polyketide synthases of a Diaporthe helianthi virulent isolate.</title>
        <authorList>
            <person name="Baroncelli R."/>
        </authorList>
    </citation>
    <scope>NUCLEOTIDE SEQUENCE [LARGE SCALE GENOMIC DNA]</scope>
    <source>
        <strain evidence="2">7/96</strain>
    </source>
</reference>